<dbReference type="SUPFAM" id="SSF141371">
    <property type="entry name" value="PilZ domain-like"/>
    <property type="match status" value="1"/>
</dbReference>
<protein>
    <submittedName>
        <fullName evidence="2">PilZ domain-containing protein</fullName>
    </submittedName>
</protein>
<dbReference type="RefSeq" id="WP_072888787.1">
    <property type="nucleotide sequence ID" value="NZ_FQVW01000007.1"/>
</dbReference>
<dbReference type="InterPro" id="IPR009875">
    <property type="entry name" value="PilZ_domain"/>
</dbReference>
<name>A0A1M5F5R6_9BACI</name>
<gene>
    <name evidence="2" type="ORF">SAMN05216225_100766</name>
</gene>
<dbReference type="EMBL" id="FQVW01000007">
    <property type="protein sequence ID" value="SHF86883.1"/>
    <property type="molecule type" value="Genomic_DNA"/>
</dbReference>
<evidence type="ECO:0000313" key="3">
    <source>
        <dbReference type="Proteomes" id="UP000183988"/>
    </source>
</evidence>
<accession>A0A1M5F5R6</accession>
<dbReference type="Gene3D" id="2.40.10.220">
    <property type="entry name" value="predicted glycosyltransferase like domains"/>
    <property type="match status" value="1"/>
</dbReference>
<dbReference type="STRING" id="930117.SAMN05216225_100766"/>
<sequence length="122" mass="14039">MKYKRNEAFRFEFGEPVPVIFSIRAINGKEVESSDGEAEMLDLSLNGMKIATSLEIPVDRNQVQVTTAFKIVNREYKINGELVWIDKVFDKYHYGVHFNLNESTQENLLDDLKVIGKKLANQ</sequence>
<dbReference type="OrthoDB" id="2354159at2"/>
<dbReference type="AlphaFoldDB" id="A0A1M5F5R6"/>
<keyword evidence="3" id="KW-1185">Reference proteome</keyword>
<dbReference type="Pfam" id="PF07238">
    <property type="entry name" value="PilZ"/>
    <property type="match status" value="1"/>
</dbReference>
<organism evidence="2 3">
    <name type="scientific">Ornithinibacillus halophilus</name>
    <dbReference type="NCBI Taxonomy" id="930117"/>
    <lineage>
        <taxon>Bacteria</taxon>
        <taxon>Bacillati</taxon>
        <taxon>Bacillota</taxon>
        <taxon>Bacilli</taxon>
        <taxon>Bacillales</taxon>
        <taxon>Bacillaceae</taxon>
        <taxon>Ornithinibacillus</taxon>
    </lineage>
</organism>
<evidence type="ECO:0000259" key="1">
    <source>
        <dbReference type="Pfam" id="PF07238"/>
    </source>
</evidence>
<dbReference type="Proteomes" id="UP000183988">
    <property type="component" value="Unassembled WGS sequence"/>
</dbReference>
<evidence type="ECO:0000313" key="2">
    <source>
        <dbReference type="EMBL" id="SHF86883.1"/>
    </source>
</evidence>
<proteinExistence type="predicted"/>
<dbReference type="GO" id="GO:0035438">
    <property type="term" value="F:cyclic-di-GMP binding"/>
    <property type="evidence" value="ECO:0007669"/>
    <property type="project" value="InterPro"/>
</dbReference>
<feature type="domain" description="PilZ" evidence="1">
    <location>
        <begin position="9"/>
        <end position="111"/>
    </location>
</feature>
<reference evidence="2 3" key="1">
    <citation type="submission" date="2016-11" db="EMBL/GenBank/DDBJ databases">
        <authorList>
            <person name="Jaros S."/>
            <person name="Januszkiewicz K."/>
            <person name="Wedrychowicz H."/>
        </authorList>
    </citation>
    <scope>NUCLEOTIDE SEQUENCE [LARGE SCALE GENOMIC DNA]</scope>
    <source>
        <strain evidence="2 3">IBRC-M 10683</strain>
    </source>
</reference>